<dbReference type="EMBL" id="CAUYUJ010016033">
    <property type="protein sequence ID" value="CAK0861020.1"/>
    <property type="molecule type" value="Genomic_DNA"/>
</dbReference>
<evidence type="ECO:0000256" key="4">
    <source>
        <dbReference type="PROSITE-ProRule" id="PRU00708"/>
    </source>
</evidence>
<feature type="repeat" description="PPR" evidence="4">
    <location>
        <begin position="9"/>
        <end position="44"/>
    </location>
</feature>
<dbReference type="InterPro" id="IPR007650">
    <property type="entry name" value="Zf-FLZ_dom"/>
</dbReference>
<dbReference type="PANTHER" id="PTHR47447">
    <property type="entry name" value="OS03G0856100 PROTEIN"/>
    <property type="match status" value="1"/>
</dbReference>
<feature type="repeat" description="PPR" evidence="4">
    <location>
        <begin position="115"/>
        <end position="149"/>
    </location>
</feature>
<keyword evidence="8" id="KW-1185">Reference proteome</keyword>
<evidence type="ECO:0000313" key="8">
    <source>
        <dbReference type="Proteomes" id="UP001189429"/>
    </source>
</evidence>
<dbReference type="Pfam" id="PF04570">
    <property type="entry name" value="zf-FLZ"/>
    <property type="match status" value="1"/>
</dbReference>
<evidence type="ECO:0000259" key="6">
    <source>
        <dbReference type="Pfam" id="PF04570"/>
    </source>
</evidence>
<protein>
    <recommendedName>
        <fullName evidence="6">FLZ-type domain-containing protein</fullName>
    </recommendedName>
</protein>
<evidence type="ECO:0000313" key="7">
    <source>
        <dbReference type="EMBL" id="CAK0861020.1"/>
    </source>
</evidence>
<dbReference type="PANTHER" id="PTHR47447:SF17">
    <property type="entry name" value="OS12G0638900 PROTEIN"/>
    <property type="match status" value="1"/>
</dbReference>
<dbReference type="Proteomes" id="UP001189429">
    <property type="component" value="Unassembled WGS sequence"/>
</dbReference>
<dbReference type="NCBIfam" id="TIGR00756">
    <property type="entry name" value="PPR"/>
    <property type="match status" value="2"/>
</dbReference>
<dbReference type="Pfam" id="PF13812">
    <property type="entry name" value="PPR_3"/>
    <property type="match status" value="1"/>
</dbReference>
<feature type="domain" description="FLZ-type" evidence="6">
    <location>
        <begin position="872"/>
        <end position="903"/>
    </location>
</feature>
<comment type="similarity">
    <text evidence="1">Belongs to the FLZ family.</text>
</comment>
<feature type="compositionally biased region" description="Low complexity" evidence="5">
    <location>
        <begin position="807"/>
        <end position="826"/>
    </location>
</feature>
<feature type="region of interest" description="Disordered" evidence="5">
    <location>
        <begin position="591"/>
        <end position="620"/>
    </location>
</feature>
<organism evidence="7 8">
    <name type="scientific">Prorocentrum cordatum</name>
    <dbReference type="NCBI Taxonomy" id="2364126"/>
    <lineage>
        <taxon>Eukaryota</taxon>
        <taxon>Sar</taxon>
        <taxon>Alveolata</taxon>
        <taxon>Dinophyceae</taxon>
        <taxon>Prorocentrales</taxon>
        <taxon>Prorocentraceae</taxon>
        <taxon>Prorocentrum</taxon>
    </lineage>
</organism>
<name>A0ABN9UM91_9DINO</name>
<feature type="compositionally biased region" description="Basic and acidic residues" evidence="5">
    <location>
        <begin position="591"/>
        <end position="600"/>
    </location>
</feature>
<keyword evidence="2" id="KW-0479">Metal-binding</keyword>
<evidence type="ECO:0000256" key="2">
    <source>
        <dbReference type="ARBA" id="ARBA00022723"/>
    </source>
</evidence>
<feature type="region of interest" description="Disordered" evidence="5">
    <location>
        <begin position="805"/>
        <end position="834"/>
    </location>
</feature>
<dbReference type="PROSITE" id="PS51375">
    <property type="entry name" value="PPR"/>
    <property type="match status" value="4"/>
</dbReference>
<gene>
    <name evidence="7" type="ORF">PCOR1329_LOCUS49815</name>
</gene>
<feature type="repeat" description="PPR" evidence="4">
    <location>
        <begin position="80"/>
        <end position="114"/>
    </location>
</feature>
<reference evidence="7" key="1">
    <citation type="submission" date="2023-10" db="EMBL/GenBank/DDBJ databases">
        <authorList>
            <person name="Chen Y."/>
            <person name="Shah S."/>
            <person name="Dougan E. K."/>
            <person name="Thang M."/>
            <person name="Chan C."/>
        </authorList>
    </citation>
    <scope>NUCLEOTIDE SEQUENCE [LARGE SCALE GENOMIC DNA]</scope>
</reference>
<comment type="caution">
    <text evidence="7">The sequence shown here is derived from an EMBL/GenBank/DDBJ whole genome shotgun (WGS) entry which is preliminary data.</text>
</comment>
<proteinExistence type="inferred from homology"/>
<dbReference type="InterPro" id="IPR002885">
    <property type="entry name" value="PPR_rpt"/>
</dbReference>
<evidence type="ECO:0000256" key="5">
    <source>
        <dbReference type="SAM" id="MobiDB-lite"/>
    </source>
</evidence>
<accession>A0ABN9UM91</accession>
<dbReference type="InterPro" id="IPR011990">
    <property type="entry name" value="TPR-like_helical_dom_sf"/>
</dbReference>
<evidence type="ECO:0000256" key="1">
    <source>
        <dbReference type="ARBA" id="ARBA00009374"/>
    </source>
</evidence>
<dbReference type="Gene3D" id="1.25.40.10">
    <property type="entry name" value="Tetratricopeptide repeat domain"/>
    <property type="match status" value="1"/>
</dbReference>
<evidence type="ECO:0000256" key="3">
    <source>
        <dbReference type="ARBA" id="ARBA00022737"/>
    </source>
</evidence>
<sequence>MKLSGIDASQLTYAYLLNALAHGGAWEPALQALESDMPRDGVEPNLRLFTSALSACEFGGQWLAAMRVFENVYKADMKPDVVTWTALINACARGGQLQLVKECLEQMVVEGVTPNVITYNSVIRGCVEMGELKKAVKVREALVADGLMPDTACYDATLKGYARFGLWEQALAEFQEMKAEPYKLVPQVGTYISMAGGGGESEAVVVDVRLVVPFQPAAEIDGDGSHVPESVDSGEEPLAELGAVSEVDVEDFLDKMLSASGPEGGAQSVSMEDVVRQIDCDGMDIDRAHAFMSSTRFRQCFRVMGVRIYRVVVGTSMQAKPIDERKRWIGSFPRSLTKSQREAHWNSIQGHLTSSLLERVQPQFHGVAKSYVLVLPTPFDARSLSDSFRSLDMVCVDPRGRSRRQVRVRQDLPLDVRSKQRAASSLRPGALELVRKTNHPLDGFKLGVNGCQGLMHLASEDEVWELFHIKGSDAAGWTSEPISSSWRARSVQDSDARALVALATGEELIYEVARRAKFAAELIGPGAPEGEVSRCLALLGARGHDKPKVIHRAPRAYLVLREFFCAGEFQRLDFSGFSDEVGEIMRGQRGLEEQEVKNDRQASQSVQERRVAKRRGLSAARAPAHRRLHLTAVVDCDGGAVEGPDAGGATSADYRVEVARVREVGEAEFARIDPFIQSCSPSTHRKLSFQRFHEILRRRSDGAPGADGVLYSACKAGGLFVADAPHSVYSYLLDGGAPDREFNRALAAFLPKSRMALGILAVAPQAKLAQLRLPCSLGPCLPACLGRWVQTRHLGARLEPRARGGRHAAMTGGARAAEGGAASPAGSRERGGCGSPAAYAPGAQAVQVLAAPMAQPALSLPMDPRVDYLCGGYCVKLIGQDGDVFMRHDQAFCSTACRRRGMSTLFANLRGVQLERAARGPPAPSEVSFPQNADAAQITKIMHEAGCTVSFSAFSSTRSASSTTVSSALARRGDEGGPIAWVVGKMLDVISARLHGSRLSRAASTLVQILEYTPVPLPKNILGLMSSASAVSFRSDGLFGDSPLRLGEKDL</sequence>
<keyword evidence="3" id="KW-0677">Repeat</keyword>
<feature type="repeat" description="PPR" evidence="4">
    <location>
        <begin position="150"/>
        <end position="184"/>
    </location>
</feature>